<proteinExistence type="inferred from homology"/>
<dbReference type="PANTHER" id="PTHR11066:SF34">
    <property type="entry name" value="ACYL-COENZYME A THIOESTERASE 8"/>
    <property type="match status" value="1"/>
</dbReference>
<protein>
    <submittedName>
        <fullName evidence="5">Acyl-CoA thioesterase II</fullName>
    </submittedName>
</protein>
<dbReference type="Gene3D" id="2.40.160.210">
    <property type="entry name" value="Acyl-CoA thioesterase, double hotdog domain"/>
    <property type="match status" value="1"/>
</dbReference>
<evidence type="ECO:0000313" key="6">
    <source>
        <dbReference type="Proteomes" id="UP000283644"/>
    </source>
</evidence>
<reference evidence="5 6" key="1">
    <citation type="submission" date="2018-09" db="EMBL/GenBank/DDBJ databases">
        <title>Genome sequencing of Nocardioides immobilis CCTCC AB 2017083 for comparison to Nocardioides silvaticus.</title>
        <authorList>
            <person name="Li C."/>
            <person name="Wang G."/>
        </authorList>
    </citation>
    <scope>NUCLEOTIDE SEQUENCE [LARGE SCALE GENOMIC DNA]</scope>
    <source>
        <strain evidence="5 6">CCTCC AB 2017083</strain>
    </source>
</reference>
<keyword evidence="6" id="KW-1185">Reference proteome</keyword>
<evidence type="ECO:0000256" key="1">
    <source>
        <dbReference type="ARBA" id="ARBA00006538"/>
    </source>
</evidence>
<dbReference type="GO" id="GO:0047617">
    <property type="term" value="F:fatty acyl-CoA hydrolase activity"/>
    <property type="evidence" value="ECO:0007669"/>
    <property type="project" value="InterPro"/>
</dbReference>
<dbReference type="CDD" id="cd03445">
    <property type="entry name" value="Thioesterase_II_repeat2"/>
    <property type="match status" value="1"/>
</dbReference>
<dbReference type="Pfam" id="PF13622">
    <property type="entry name" value="4HBT_3"/>
    <property type="match status" value="1"/>
</dbReference>
<dbReference type="InterPro" id="IPR029069">
    <property type="entry name" value="HotDog_dom_sf"/>
</dbReference>
<dbReference type="Proteomes" id="UP000283644">
    <property type="component" value="Unassembled WGS sequence"/>
</dbReference>
<dbReference type="PANTHER" id="PTHR11066">
    <property type="entry name" value="ACYL-COA THIOESTERASE"/>
    <property type="match status" value="1"/>
</dbReference>
<evidence type="ECO:0000259" key="3">
    <source>
        <dbReference type="Pfam" id="PF13622"/>
    </source>
</evidence>
<evidence type="ECO:0000313" key="5">
    <source>
        <dbReference type="EMBL" id="RHW23800.1"/>
    </source>
</evidence>
<dbReference type="InterPro" id="IPR042171">
    <property type="entry name" value="Acyl-CoA_hotdog"/>
</dbReference>
<dbReference type="InterPro" id="IPR049450">
    <property type="entry name" value="ACOT8-like_C"/>
</dbReference>
<evidence type="ECO:0000259" key="4">
    <source>
        <dbReference type="Pfam" id="PF20789"/>
    </source>
</evidence>
<feature type="domain" description="Acyl-CoA thioesterase-like N-terminal HotDog" evidence="3">
    <location>
        <begin position="58"/>
        <end position="133"/>
    </location>
</feature>
<dbReference type="InterPro" id="IPR003703">
    <property type="entry name" value="Acyl_CoA_thio"/>
</dbReference>
<dbReference type="AlphaFoldDB" id="A0A417XU04"/>
<dbReference type="InterPro" id="IPR049449">
    <property type="entry name" value="TesB_ACOT8-like_N"/>
</dbReference>
<feature type="domain" description="Acyl-CoA thioesterase-like C-terminal" evidence="4">
    <location>
        <begin position="179"/>
        <end position="304"/>
    </location>
</feature>
<dbReference type="Pfam" id="PF20789">
    <property type="entry name" value="4HBT_3C"/>
    <property type="match status" value="1"/>
</dbReference>
<accession>A0A417XU04</accession>
<gene>
    <name evidence="5" type="ORF">D0Z08_28065</name>
</gene>
<dbReference type="SUPFAM" id="SSF54637">
    <property type="entry name" value="Thioesterase/thiol ester dehydrase-isomerase"/>
    <property type="match status" value="2"/>
</dbReference>
<dbReference type="GO" id="GO:0006637">
    <property type="term" value="P:acyl-CoA metabolic process"/>
    <property type="evidence" value="ECO:0007669"/>
    <property type="project" value="InterPro"/>
</dbReference>
<dbReference type="GO" id="GO:0009062">
    <property type="term" value="P:fatty acid catabolic process"/>
    <property type="evidence" value="ECO:0007669"/>
    <property type="project" value="TreeGrafter"/>
</dbReference>
<name>A0A417XU04_9ACTN</name>
<evidence type="ECO:0000256" key="2">
    <source>
        <dbReference type="ARBA" id="ARBA00022801"/>
    </source>
</evidence>
<sequence>MLGEGNTWKDHASYVIRRLSLRNIVPSNAAELVRILNLNDDGADRYVGGHPGESLLAKVYGGQLIAQALVAATRTVDPGRPVHSLQTICLDVGRHGEPVQFEVERLRDGRSFSARAVIARQGGRPVLRLLASYQPREQGLSHQIPMPIAPPPGGLPLAHEVMAAFSNLSGNEWRVEWSGLDLRYVSGHLEGRVGRTPAVQQLWVRVKDRLPDDAVLHRHIVAYLSDLTMTSASLLPHGPVFGDLELPRATLNHSVWFHEDARADEWLFVDQRSPWAGGARGLSFATVYSADGRPVASLAQEGLIRPLGRMRRQLGFD</sequence>
<dbReference type="CDD" id="cd03444">
    <property type="entry name" value="Thioesterase_II_repeat1"/>
    <property type="match status" value="1"/>
</dbReference>
<comment type="similarity">
    <text evidence="1">Belongs to the C/M/P thioester hydrolase family.</text>
</comment>
<comment type="caution">
    <text evidence="5">The sequence shown here is derived from an EMBL/GenBank/DDBJ whole genome shotgun (WGS) entry which is preliminary data.</text>
</comment>
<keyword evidence="2" id="KW-0378">Hydrolase</keyword>
<organism evidence="5 6">
    <name type="scientific">Nocardioides immobilis</name>
    <dbReference type="NCBI Taxonomy" id="2049295"/>
    <lineage>
        <taxon>Bacteria</taxon>
        <taxon>Bacillati</taxon>
        <taxon>Actinomycetota</taxon>
        <taxon>Actinomycetes</taxon>
        <taxon>Propionibacteriales</taxon>
        <taxon>Nocardioidaceae</taxon>
        <taxon>Nocardioides</taxon>
    </lineage>
</organism>
<dbReference type="EMBL" id="QXGH01000040">
    <property type="protein sequence ID" value="RHW23800.1"/>
    <property type="molecule type" value="Genomic_DNA"/>
</dbReference>